<dbReference type="GO" id="GO:0008236">
    <property type="term" value="F:serine-type peptidase activity"/>
    <property type="evidence" value="ECO:0007669"/>
    <property type="project" value="InterPro"/>
</dbReference>
<accession>A0A3E0WV68</accession>
<dbReference type="Gene3D" id="3.40.50.1820">
    <property type="entry name" value="alpha/beta hydrolase"/>
    <property type="match status" value="1"/>
</dbReference>
<protein>
    <recommendedName>
        <fullName evidence="1">Peptidase S9 prolyl oligopeptidase catalytic domain-containing protein</fullName>
    </recommendedName>
</protein>
<organism evidence="2 3">
    <name type="scientific">Alkalilimnicola ehrlichii</name>
    <dbReference type="NCBI Taxonomy" id="351052"/>
    <lineage>
        <taxon>Bacteria</taxon>
        <taxon>Pseudomonadati</taxon>
        <taxon>Pseudomonadota</taxon>
        <taxon>Gammaproteobacteria</taxon>
        <taxon>Chromatiales</taxon>
        <taxon>Ectothiorhodospiraceae</taxon>
        <taxon>Alkalilimnicola</taxon>
    </lineage>
</organism>
<name>A0A3E0WV68_9GAMM</name>
<dbReference type="OrthoDB" id="9812921at2"/>
<dbReference type="SUPFAM" id="SSF53474">
    <property type="entry name" value="alpha/beta-Hydrolases"/>
    <property type="match status" value="1"/>
</dbReference>
<dbReference type="InterPro" id="IPR001375">
    <property type="entry name" value="Peptidase_S9_cat"/>
</dbReference>
<dbReference type="RefSeq" id="WP_116302144.1">
    <property type="nucleotide sequence ID" value="NZ_NFZV01000008.1"/>
</dbReference>
<dbReference type="GO" id="GO:0006508">
    <property type="term" value="P:proteolysis"/>
    <property type="evidence" value="ECO:0007669"/>
    <property type="project" value="InterPro"/>
</dbReference>
<keyword evidence="3" id="KW-1185">Reference proteome</keyword>
<dbReference type="InterPro" id="IPR029058">
    <property type="entry name" value="AB_hydrolase_fold"/>
</dbReference>
<comment type="caution">
    <text evidence="2">The sequence shown here is derived from an EMBL/GenBank/DDBJ whole genome shotgun (WGS) entry which is preliminary data.</text>
</comment>
<evidence type="ECO:0000259" key="1">
    <source>
        <dbReference type="Pfam" id="PF00326"/>
    </source>
</evidence>
<feature type="domain" description="Peptidase S9 prolyl oligopeptidase catalytic" evidence="1">
    <location>
        <begin position="207"/>
        <end position="283"/>
    </location>
</feature>
<evidence type="ECO:0000313" key="3">
    <source>
        <dbReference type="Proteomes" id="UP000256763"/>
    </source>
</evidence>
<dbReference type="AlphaFoldDB" id="A0A3E0WV68"/>
<evidence type="ECO:0000313" key="2">
    <source>
        <dbReference type="EMBL" id="RFA36882.1"/>
    </source>
</evidence>
<proteinExistence type="predicted"/>
<dbReference type="Gene3D" id="1.20.1440.110">
    <property type="entry name" value="acylaminoacyl peptidase"/>
    <property type="match status" value="1"/>
</dbReference>
<sequence length="402" mass="44816">MDVVFKDTQFSFQTLRLLGAAALGQTDVGECLATARRIDEGNFESWTNAWLATAQRIHASAERCARAGRTVSAREAYMRAASYYRAAEFFLHENPADPRIREYYTANMECFRQAIERLPQPPEPARIPYLETTLPGWFYKAEANGYPQATLLLQTGFDGSIEELHGHAVAATKRGMNCLTFEGPGQGQVIRFQGLPFRPDWEFVVEAVVDYALTRPEVDPQRIALEGISFGGYLAPRAAAFESRLAACIANGGVFDFMGSKLPADIPRAEFVAWLKAHKASYNDEAKVIMANDTDARWGLANGMFTFHAESPADWMLKAMDYELSNVAGQIACPMLVIDGEEEHAFPGQAQRLYDALQCPKTFMLFTRNEGAGDHCQVGAPLLAQQRIYDWLQETLQNERVA</sequence>
<dbReference type="Proteomes" id="UP000256763">
    <property type="component" value="Unassembled WGS sequence"/>
</dbReference>
<dbReference type="PANTHER" id="PTHR22946">
    <property type="entry name" value="DIENELACTONE HYDROLASE DOMAIN-CONTAINING PROTEIN-RELATED"/>
    <property type="match status" value="1"/>
</dbReference>
<dbReference type="Pfam" id="PF00326">
    <property type="entry name" value="Peptidase_S9"/>
    <property type="match status" value="1"/>
</dbReference>
<reference evidence="3" key="1">
    <citation type="submission" date="2017-05" db="EMBL/GenBank/DDBJ databases">
        <authorList>
            <person name="Sharma S."/>
            <person name="Sidhu C."/>
            <person name="Pinnaka A.K."/>
        </authorList>
    </citation>
    <scope>NUCLEOTIDE SEQUENCE [LARGE SCALE GENOMIC DNA]</scope>
    <source>
        <strain evidence="3">AK93</strain>
    </source>
</reference>
<dbReference type="PANTHER" id="PTHR22946:SF12">
    <property type="entry name" value="CONIDIAL PIGMENT BIOSYNTHESIS PROTEIN AYG1 (AFU_ORTHOLOGUE AFUA_2G17550)"/>
    <property type="match status" value="1"/>
</dbReference>
<dbReference type="EMBL" id="NFZW01000008">
    <property type="protein sequence ID" value="RFA36882.1"/>
    <property type="molecule type" value="Genomic_DNA"/>
</dbReference>
<gene>
    <name evidence="2" type="ORF">CAL65_10225</name>
</gene>
<dbReference type="InterPro" id="IPR050261">
    <property type="entry name" value="FrsA_esterase"/>
</dbReference>